<feature type="region of interest" description="Disordered" evidence="1">
    <location>
        <begin position="108"/>
        <end position="177"/>
    </location>
</feature>
<dbReference type="InParanoid" id="Q8IPQ6"/>
<feature type="compositionally biased region" description="Polar residues" evidence="1">
    <location>
        <begin position="156"/>
        <end position="175"/>
    </location>
</feature>
<dbReference type="DNASU" id="40655"/>
<dbReference type="GlyGen" id="Q8IPQ6">
    <property type="glycosylation" value="2 sites"/>
</dbReference>
<dbReference type="AGR" id="FB:FBgn0037329"/>
<reference evidence="3 5" key="5">
    <citation type="journal article" date="2002" name="Genome Biol.">
        <title>Heterochromatic sequences in a Drosophila whole-genome shotgun assembly.</title>
        <authorList>
            <person name="Hoskins R.A."/>
            <person name="Smith C.D."/>
            <person name="Carlson J.W."/>
            <person name="Carvalho A.B."/>
            <person name="Halpern A."/>
            <person name="Kaminker J.S."/>
            <person name="Kennedy C."/>
            <person name="Mungall C.J."/>
            <person name="Sullivan B.A."/>
            <person name="Sutton G.G."/>
            <person name="Yasuhara J.C."/>
            <person name="Wakimoto B.T."/>
            <person name="Myers E.W."/>
            <person name="Celniker S.E."/>
            <person name="Rubin G.M."/>
            <person name="Karpen G.H."/>
        </authorList>
    </citation>
    <scope>NUCLEOTIDE SEQUENCE [LARGE SCALE GENOMIC DNA]</scope>
    <source>
        <strain evidence="5">Berkeley</strain>
    </source>
</reference>
<dbReference type="GO" id="GO:0005634">
    <property type="term" value="C:nucleus"/>
    <property type="evidence" value="ECO:0000318"/>
    <property type="project" value="GO_Central"/>
</dbReference>
<dbReference type="PhylomeDB" id="Q8IPQ6"/>
<reference evidence="3 5" key="4">
    <citation type="journal article" date="2002" name="Genome Biol.">
        <title>The transposable elements of the Drosophila melanogaster euchromatin: a genomics perspective.</title>
        <authorList>
            <person name="Kaminker J.S."/>
            <person name="Bergman C.M."/>
            <person name="Kronmiller B."/>
            <person name="Carlson J."/>
            <person name="Svirskas R."/>
            <person name="Patel S."/>
            <person name="Frise E."/>
            <person name="Wheeler D.A."/>
            <person name="Lewis S.E."/>
            <person name="Rubin G.M."/>
            <person name="Ashburner M."/>
            <person name="Celniker S.E."/>
        </authorList>
    </citation>
    <scope>NUCLEOTIDE SEQUENCE [LARGE SCALE GENOMIC DNA]</scope>
    <source>
        <strain evidence="5">Berkeley</strain>
    </source>
</reference>
<dbReference type="RefSeq" id="NP_730934.1">
    <property type="nucleotide sequence ID" value="NM_169054.2"/>
</dbReference>
<dbReference type="CTD" id="26073"/>
<dbReference type="ExpressionAtlas" id="Q8IPQ6">
    <property type="expression patterns" value="baseline and differential"/>
</dbReference>
<accession>Q8IPQ6</accession>
<evidence type="ECO:0000256" key="1">
    <source>
        <dbReference type="SAM" id="MobiDB-lite"/>
    </source>
</evidence>
<dbReference type="Gene3D" id="2.60.40.1470">
    <property type="entry name" value="ApaG domain"/>
    <property type="match status" value="1"/>
</dbReference>
<dbReference type="OrthoDB" id="5913487at2759"/>
<dbReference type="GeneID" id="40655"/>
<dbReference type="PANTHER" id="PTHR14289:SF16">
    <property type="entry name" value="POLYMERASE DELTA-INTERACTING PROTEIN 2"/>
    <property type="match status" value="1"/>
</dbReference>
<dbReference type="STRING" id="7227.FBpp0078330"/>
<name>Q8IPQ6_DROME</name>
<dbReference type="BioGRID-ORCS" id="40655">
    <property type="hits" value="0 hits in 1 CRISPR screen"/>
</dbReference>
<gene>
    <name evidence="3 4" type="primary">POLDIP2</name>
    <name evidence="3" type="synonym">Dmel\CG12162</name>
    <name evidence="3 4" type="ORF">CG12162</name>
    <name evidence="3" type="ORF">Dmel_CG12162</name>
</gene>
<reference evidence="3 5" key="9">
    <citation type="journal article" date="2015" name="G3 (Bethesda)">
        <title>Gene Model Annotations for Drosophila melanogaster: Impact of High-Throughput Data.</title>
        <authorList>
            <consortium name="FlyBase Consortium"/>
            <person name="Matthews B.B."/>
            <person name="Dos Santos G."/>
            <person name="Crosby M.A."/>
            <person name="Emmert D.B."/>
            <person name="St Pierre S.E."/>
            <person name="Gramates L.S."/>
            <person name="Zhou P."/>
            <person name="Schroeder A.J."/>
            <person name="Falls K."/>
            <person name="Strelets V."/>
            <person name="Russo S.M."/>
            <person name="Gelbart W.M."/>
            <person name="null"/>
        </authorList>
    </citation>
    <scope>NUCLEOTIDE SEQUENCE [LARGE SCALE GENOMIC DNA]</scope>
    <source>
        <strain evidence="5">Berkeley</strain>
    </source>
</reference>
<evidence type="ECO:0007829" key="6">
    <source>
        <dbReference type="PeptideAtlas" id="Q8IPQ6"/>
    </source>
</evidence>
<feature type="compositionally biased region" description="Basic and acidic residues" evidence="1">
    <location>
        <begin position="422"/>
        <end position="431"/>
    </location>
</feature>
<dbReference type="PANTHER" id="PTHR14289">
    <property type="entry name" value="F-BOX ONLY PROTEIN 3"/>
    <property type="match status" value="1"/>
</dbReference>
<dbReference type="EMBL" id="AE014297">
    <property type="protein sequence ID" value="AAN13239.1"/>
    <property type="molecule type" value="Genomic_DNA"/>
</dbReference>
<evidence type="ECO:0000313" key="3">
    <source>
        <dbReference type="EMBL" id="AAN13239.1"/>
    </source>
</evidence>
<reference evidence="3 5" key="3">
    <citation type="journal article" date="2002" name="Genome Biol.">
        <title>Annotation of the Drosophila melanogaster euchromatic genome: a systematic review.</title>
        <authorList>
            <person name="Misra S."/>
            <person name="Crosby M.A."/>
            <person name="Mungall C.J."/>
            <person name="Matthews B.B."/>
            <person name="Campbell K.S."/>
            <person name="Hradecky P."/>
            <person name="Huang Y."/>
            <person name="Kaminker J.S."/>
            <person name="Millburn G.H."/>
            <person name="Prochnik S.E."/>
            <person name="Smith C.D."/>
            <person name="Tupy J.L."/>
            <person name="Whitfied E.J."/>
            <person name="Bayraktaroglu L."/>
            <person name="Berman B.P."/>
            <person name="Bettencourt B.R."/>
            <person name="Celniker S.E."/>
            <person name="de Grey A.D."/>
            <person name="Drysdale R.A."/>
            <person name="Harris N.L."/>
            <person name="Richter J."/>
            <person name="Russo S."/>
            <person name="Schroeder A.J."/>
            <person name="Shu S.Q."/>
            <person name="Stapleton M."/>
            <person name="Yamada C."/>
            <person name="Ashburner M."/>
            <person name="Gelbart W.M."/>
            <person name="Rubin G.M."/>
            <person name="Lewis S.E."/>
        </authorList>
    </citation>
    <scope>GENOME REANNOTATION</scope>
    <source>
        <strain evidence="5">Berkeley</strain>
    </source>
</reference>
<dbReference type="SUPFAM" id="SSF110069">
    <property type="entry name" value="ApaG-like"/>
    <property type="match status" value="1"/>
</dbReference>
<dbReference type="Proteomes" id="UP000000803">
    <property type="component" value="Chromosome 3R"/>
</dbReference>
<dbReference type="AlphaFoldDB" id="Q8IPQ6"/>
<feature type="compositionally biased region" description="Low complexity" evidence="1">
    <location>
        <begin position="134"/>
        <end position="155"/>
    </location>
</feature>
<dbReference type="GO" id="GO:0042645">
    <property type="term" value="C:mitochondrial nucleoid"/>
    <property type="evidence" value="ECO:0000250"/>
    <property type="project" value="FlyBase"/>
</dbReference>
<reference evidence="3 5" key="7">
    <citation type="journal article" date="2007" name="Science">
        <title>The Release 5.1 annotation of Drosophila melanogaster heterochromatin.</title>
        <authorList>
            <person name="Smith C.D."/>
            <person name="Shu S."/>
            <person name="Mungall C.J."/>
            <person name="Karpen G.H."/>
        </authorList>
    </citation>
    <scope>NUCLEOTIDE SEQUENCE [LARGE SCALE GENOMIC DNA]</scope>
    <source>
        <strain evidence="5">Berkeley</strain>
    </source>
</reference>
<reference evidence="3 5" key="10">
    <citation type="journal article" date="2015" name="G3 (Bethesda)">
        <title>Gene Model Annotations for Drosophila melanogaster: The Rule-Benders.</title>
        <authorList>
            <consortium name="FlyBase Consortium"/>
            <person name="Crosby M.A."/>
            <person name="Gramates L.S."/>
            <person name="Dos Santos G."/>
            <person name="Matthews B.B."/>
            <person name="St Pierre S.E."/>
            <person name="Zhou P."/>
            <person name="Schroeder A.J."/>
            <person name="Falls K."/>
            <person name="Emmert D.B."/>
            <person name="Russo S.M."/>
            <person name="Gelbart W.M."/>
            <person name="null"/>
        </authorList>
    </citation>
    <scope>NUCLEOTIDE SEQUENCE [LARGE SCALE GENOMIC DNA]</scope>
    <source>
        <strain evidence="5">Berkeley</strain>
    </source>
</reference>
<dbReference type="GO" id="GO:0003677">
    <property type="term" value="F:DNA binding"/>
    <property type="evidence" value="ECO:0007669"/>
    <property type="project" value="InterPro"/>
</dbReference>
<dbReference type="Pfam" id="PF04379">
    <property type="entry name" value="DUF525"/>
    <property type="match status" value="1"/>
</dbReference>
<proteinExistence type="evidence at protein level"/>
<dbReference type="PaxDb" id="7227-FBpp0078330"/>
<dbReference type="InterPro" id="IPR007474">
    <property type="entry name" value="ApaG_domain"/>
</dbReference>
<dbReference type="eggNOG" id="KOG4408">
    <property type="taxonomic scope" value="Eukaryota"/>
</dbReference>
<dbReference type="Bgee" id="FBgn0037329">
    <property type="expression patterns" value="Expressed in early-mid elongation-stage spermatid (Drosophila) in testis and 140 other cell types or tissues"/>
</dbReference>
<dbReference type="NCBIfam" id="NF003967">
    <property type="entry name" value="PRK05461.1"/>
    <property type="match status" value="1"/>
</dbReference>
<reference evidence="3 5" key="1">
    <citation type="journal article" date="2000" name="Science">
        <title>The genome sequence of Drosophila melanogaster.</title>
        <authorList>
            <person name="Adams M.D."/>
            <person name="Celniker S.E."/>
            <person name="Holt R.A."/>
            <person name="Evans C.A."/>
            <person name="Gocayne J.D."/>
            <person name="Amanatides P.G."/>
            <person name="Scherer S.E."/>
            <person name="Li P.W."/>
            <person name="Hoskins R.A."/>
            <person name="Galle R.F."/>
            <person name="George R.A."/>
            <person name="Lewis S.E."/>
            <person name="Richards S."/>
            <person name="Ashburner M."/>
            <person name="Henderson S.N."/>
            <person name="Sutton G.G."/>
            <person name="Wortman J.R."/>
            <person name="Yandell M.D."/>
            <person name="Zhang Q."/>
            <person name="Chen L.X."/>
            <person name="Brandon R.C."/>
            <person name="Rogers Y.H."/>
            <person name="Blazej R.G."/>
            <person name="Champe M."/>
            <person name="Pfeiffer B.D."/>
            <person name="Wan K.H."/>
            <person name="Doyle C."/>
            <person name="Baxter E.G."/>
            <person name="Helt G."/>
            <person name="Nelson C.R."/>
            <person name="Gabor G.L."/>
            <person name="Abril J.F."/>
            <person name="Agbayani A."/>
            <person name="An H.J."/>
            <person name="Andrews-Pfannkoch C."/>
            <person name="Baldwin D."/>
            <person name="Ballew R.M."/>
            <person name="Basu A."/>
            <person name="Baxendale J."/>
            <person name="Bayraktaroglu L."/>
            <person name="Beasley E.M."/>
            <person name="Beeson K.Y."/>
            <person name="Benos P.V."/>
            <person name="Berman B.P."/>
            <person name="Bhandari D."/>
            <person name="Bolshakov S."/>
            <person name="Borkova D."/>
            <person name="Botchan M.R."/>
            <person name="Bouck J."/>
            <person name="Brokstein P."/>
            <person name="Brottier P."/>
            <person name="Burtis K.C."/>
            <person name="Busam D.A."/>
            <person name="Butler H."/>
            <person name="Cadieu E."/>
            <person name="Center A."/>
            <person name="Chandra I."/>
            <person name="Cherry J.M."/>
            <person name="Cawley S."/>
            <person name="Dahlke C."/>
            <person name="Davenport L.B."/>
            <person name="Davies P."/>
            <person name="de Pablos B."/>
            <person name="Delcher A."/>
            <person name="Deng Z."/>
            <person name="Mays A.D."/>
            <person name="Dew I."/>
            <person name="Dietz S.M."/>
            <person name="Dodson K."/>
            <person name="Doup L.E."/>
            <person name="Downes M."/>
            <person name="Dugan-Rocha S."/>
            <person name="Dunkov B.C."/>
            <person name="Dunn P."/>
            <person name="Durbin K.J."/>
            <person name="Evangelista C.C."/>
            <person name="Ferraz C."/>
            <person name="Ferriera S."/>
            <person name="Fleischmann W."/>
            <person name="Fosler C."/>
            <person name="Gabrielian A.E."/>
            <person name="Garg N.S."/>
            <person name="Gelbart W.M."/>
            <person name="Glasser K."/>
            <person name="Glodek A."/>
            <person name="Gong F."/>
            <person name="Gorrell J.H."/>
            <person name="Gu Z."/>
            <person name="Guan P."/>
            <person name="Harris M."/>
            <person name="Harris N.L."/>
            <person name="Harvey D."/>
            <person name="Heiman T.J."/>
            <person name="Hernandez J.R."/>
            <person name="Houck J."/>
            <person name="Hostin D."/>
            <person name="Houston K.A."/>
            <person name="Howland T.J."/>
            <person name="Wei M.H."/>
            <person name="Ibegwam C."/>
            <person name="Jalali M."/>
            <person name="Kalush F."/>
            <person name="Karpen G.H."/>
            <person name="Ke Z."/>
            <person name="Kennison J.A."/>
            <person name="Ketchum K.A."/>
            <person name="Kimmel B.E."/>
            <person name="Kodira C.D."/>
            <person name="Kraft C."/>
            <person name="Kravitz S."/>
            <person name="Kulp D."/>
            <person name="Lai Z."/>
            <person name="Lasko P."/>
            <person name="Lei Y."/>
            <person name="Levitsky A.A."/>
            <person name="Li J."/>
            <person name="Li Z."/>
            <person name="Liang Y."/>
            <person name="Lin X."/>
            <person name="Liu X."/>
            <person name="Mattei B."/>
            <person name="McIntosh T.C."/>
            <person name="McLeod M.P."/>
            <person name="McPherson D."/>
            <person name="Merkulov G."/>
            <person name="Milshina N.V."/>
            <person name="Mobarry C."/>
            <person name="Morris J."/>
            <person name="Moshrefi A."/>
            <person name="Mount S.M."/>
            <person name="Moy M."/>
            <person name="Murphy B."/>
            <person name="Murphy L."/>
            <person name="Muzny D.M."/>
            <person name="Nelson D.L."/>
            <person name="Nelson D.R."/>
            <person name="Nelson K.A."/>
            <person name="Nixon K."/>
            <person name="Nusskern D.R."/>
            <person name="Pacleb J.M."/>
            <person name="Palazzolo M."/>
            <person name="Pittman G.S."/>
            <person name="Pan S."/>
            <person name="Pollard J."/>
            <person name="Puri V."/>
            <person name="Reese M.G."/>
            <person name="Reinert K."/>
            <person name="Remington K."/>
            <person name="Saunders R.D."/>
            <person name="Scheeler F."/>
            <person name="Shen H."/>
            <person name="Shue B.C."/>
            <person name="Siden-Kiamos I."/>
            <person name="Simpson M."/>
            <person name="Skupski M.P."/>
            <person name="Smith T."/>
            <person name="Spier E."/>
            <person name="Spradling A.C."/>
            <person name="Stapleton M."/>
            <person name="Strong R."/>
            <person name="Sun E."/>
            <person name="Svirskas R."/>
            <person name="Tector C."/>
            <person name="Turner R."/>
            <person name="Venter E."/>
            <person name="Wang A.H."/>
            <person name="Wang X."/>
            <person name="Wang Z.Y."/>
            <person name="Wassarman D.A."/>
            <person name="Weinstock G.M."/>
            <person name="Weissenbach J."/>
            <person name="Williams S.M."/>
            <person name="WoodageT"/>
            <person name="Worley K.C."/>
            <person name="Wu D."/>
            <person name="Yang S."/>
            <person name="Yao Q.A."/>
            <person name="Ye J."/>
            <person name="Yeh R.F."/>
            <person name="Zaveri J.S."/>
            <person name="Zhan M."/>
            <person name="Zhang G."/>
            <person name="Zhao Q."/>
            <person name="Zheng L."/>
            <person name="Zheng X.H."/>
            <person name="Zhong F.N."/>
            <person name="Zhong W."/>
            <person name="Zhou X."/>
            <person name="Zhu S."/>
            <person name="Zhu X."/>
            <person name="Smith H.O."/>
            <person name="Gibbs R.A."/>
            <person name="Myers E.W."/>
            <person name="Rubin G.M."/>
            <person name="Venter J.C."/>
        </authorList>
    </citation>
    <scope>NUCLEOTIDE SEQUENCE [LARGE SCALE GENOMIC DNA]</scope>
    <source>
        <strain evidence="5">Berkeley</strain>
    </source>
</reference>
<evidence type="ECO:0000313" key="4">
    <source>
        <dbReference type="FlyBase" id="FBgn0037329"/>
    </source>
</evidence>
<dbReference type="GO" id="GO:0070987">
    <property type="term" value="P:error-free translesion synthesis"/>
    <property type="evidence" value="ECO:0000318"/>
    <property type="project" value="GO_Central"/>
</dbReference>
<dbReference type="InterPro" id="IPR036767">
    <property type="entry name" value="ApaG_sf"/>
</dbReference>
<dbReference type="UCSC" id="CG12162-RB">
    <property type="organism name" value="d. melanogaster"/>
</dbReference>
<dbReference type="PROSITE" id="PS51087">
    <property type="entry name" value="APAG"/>
    <property type="match status" value="1"/>
</dbReference>
<evidence type="ECO:0000313" key="5">
    <source>
        <dbReference type="Proteomes" id="UP000000803"/>
    </source>
</evidence>
<feature type="compositionally biased region" description="Polar residues" evidence="1">
    <location>
        <begin position="110"/>
        <end position="123"/>
    </location>
</feature>
<dbReference type="OMA" id="IMPYSST"/>
<dbReference type="SMR" id="Q8IPQ6"/>
<dbReference type="FunCoup" id="Q8IPQ6">
    <property type="interactions" value="1569"/>
</dbReference>
<feature type="region of interest" description="Disordered" evidence="1">
    <location>
        <begin position="15"/>
        <end position="35"/>
    </location>
</feature>
<reference evidence="3 5" key="2">
    <citation type="journal article" date="2002" name="Genome Biol.">
        <title>Finishing a whole-genome shotgun: release 3 of the Drosophila melanogaster euchromatic genome sequence.</title>
        <authorList>
            <person name="Celniker S.E."/>
            <person name="Wheeler D.A."/>
            <person name="Kronmiller B."/>
            <person name="Carlson J.W."/>
            <person name="Halpern A."/>
            <person name="Patel S."/>
            <person name="Adams M."/>
            <person name="Champe M."/>
            <person name="Dugan S.P."/>
            <person name="Frise E."/>
            <person name="Hodgson A."/>
            <person name="George R.A."/>
            <person name="Hoskins R.A."/>
            <person name="Laverty T."/>
            <person name="Muzny D.M."/>
            <person name="Nelson C.R."/>
            <person name="Pacleb J.M."/>
            <person name="Park S."/>
            <person name="Pfeiffer B.D."/>
            <person name="Richards S."/>
            <person name="Sodergren E.J."/>
            <person name="Svirskas R."/>
            <person name="Tabor P.E."/>
            <person name="Wan K."/>
            <person name="Stapleton M."/>
            <person name="Sutton G.G."/>
            <person name="Venter C."/>
            <person name="Weinstock G."/>
            <person name="Scherer S.E."/>
            <person name="Myers E.W."/>
            <person name="Gibbs R.A."/>
            <person name="Rubin G.M."/>
        </authorList>
    </citation>
    <scope>NUCLEOTIDE SEQUENCE [LARGE SCALE GENOMIC DNA]</scope>
    <source>
        <strain evidence="5">Berkeley</strain>
    </source>
</reference>
<evidence type="ECO:0000259" key="2">
    <source>
        <dbReference type="PROSITE" id="PS51087"/>
    </source>
</evidence>
<protein>
    <submittedName>
        <fullName evidence="3">Polymerase (DNA-directed), delta interacting protein 2, isoform B</fullName>
    </submittedName>
</protein>
<keyword evidence="5" id="KW-1185">Reference proteome</keyword>
<keyword evidence="6" id="KW-1267">Proteomics identification</keyword>
<feature type="region of interest" description="Disordered" evidence="1">
    <location>
        <begin position="404"/>
        <end position="431"/>
    </location>
</feature>
<feature type="domain" description="ApaG" evidence="2">
    <location>
        <begin position="287"/>
        <end position="412"/>
    </location>
</feature>
<reference evidence="3 5" key="8">
    <citation type="journal article" date="2007" name="Science">
        <title>Sequence finishing and mapping of Drosophila melanogaster heterochromatin.</title>
        <authorList>
            <person name="Hoskins R.A."/>
            <person name="Carlson J.W."/>
            <person name="Kennedy C."/>
            <person name="Acevedo D."/>
            <person name="Evans-Holm M."/>
            <person name="Frise E."/>
            <person name="Wan K.H."/>
            <person name="Park S."/>
            <person name="Mendez-Lago M."/>
            <person name="Rossi F."/>
            <person name="Villasante A."/>
            <person name="Dimitri P."/>
            <person name="Karpen G.H."/>
            <person name="Celniker S.E."/>
        </authorList>
    </citation>
    <scope>NUCLEOTIDE SEQUENCE [LARGE SCALE GENOMIC DNA]</scope>
    <source>
        <strain evidence="5">Berkeley</strain>
    </source>
</reference>
<reference evidence="3 5" key="6">
    <citation type="journal article" date="2005" name="PLoS Comput. Biol.">
        <title>Combined evidence annotation of transposable elements in genome sequences.</title>
        <authorList>
            <person name="Quesneville H."/>
            <person name="Bergman C.M."/>
            <person name="Andrieu O."/>
            <person name="Autard D."/>
            <person name="Nouaud D."/>
            <person name="Ashburner M."/>
            <person name="Anxolabehere D."/>
        </authorList>
    </citation>
    <scope>NUCLEOTIDE SEQUENCE [LARGE SCALE GENOMIC DNA]</scope>
    <source>
        <strain evidence="5">Berkeley</strain>
    </source>
</reference>
<dbReference type="InterPro" id="IPR011722">
    <property type="entry name" value="Hemimethylated_DNA-bd_dom"/>
</dbReference>
<reference evidence="3 5" key="11">
    <citation type="journal article" date="2015" name="Genome Res.">
        <title>The Release 6 reference sequence of the Drosophila melanogaster genome.</title>
        <authorList>
            <person name="Hoskins R.A."/>
            <person name="Carlson J.W."/>
            <person name="Wan K.H."/>
            <person name="Park S."/>
            <person name="Mendez I."/>
            <person name="Galle S.E."/>
            <person name="Booth B.W."/>
            <person name="Pfeiffer B.D."/>
            <person name="George R.A."/>
            <person name="Svirskas R."/>
            <person name="Krzywinski M."/>
            <person name="Schein J."/>
            <person name="Accardo M.C."/>
            <person name="Damia E."/>
            <person name="Messina G."/>
            <person name="Mendez-Lago M."/>
            <person name="de Pablos B."/>
            <person name="Demakova O.V."/>
            <person name="Andreyeva E.N."/>
            <person name="Boldyreva L.V."/>
            <person name="Marra M."/>
            <person name="Carvalho A.B."/>
            <person name="Dimitri P."/>
            <person name="Villasante A."/>
            <person name="Zhimulev I.F."/>
            <person name="Rubin G.M."/>
            <person name="Karpen G.H."/>
            <person name="Celniker S.E."/>
        </authorList>
    </citation>
    <scope>NUCLEOTIDE SEQUENCE [LARGE SCALE GENOMIC DNA]</scope>
    <source>
        <strain evidence="5">Berkeley</strain>
    </source>
</reference>
<organism evidence="3 5">
    <name type="scientific">Drosophila melanogaster</name>
    <name type="common">Fruit fly</name>
    <dbReference type="NCBI Taxonomy" id="7227"/>
    <lineage>
        <taxon>Eukaryota</taxon>
        <taxon>Metazoa</taxon>
        <taxon>Ecdysozoa</taxon>
        <taxon>Arthropoda</taxon>
        <taxon>Hexapoda</taxon>
        <taxon>Insecta</taxon>
        <taxon>Pterygota</taxon>
        <taxon>Neoptera</taxon>
        <taxon>Endopterygota</taxon>
        <taxon>Diptera</taxon>
        <taxon>Brachycera</taxon>
        <taxon>Muscomorpha</taxon>
        <taxon>Ephydroidea</taxon>
        <taxon>Drosophilidae</taxon>
        <taxon>Drosophila</taxon>
        <taxon>Sophophora</taxon>
    </lineage>
</organism>
<sequence length="431" mass="47992">MRRDELVGASVQVGPAMSHAPQGGHPAAAWRQEAGGVSDQVSGVLNPPENCITRHLYRLAEVGRLVDARDDRYETGQLFLHRIFGYRGVILFPWTARVYDRDLHNPGKISATTTTSANPTQQNRTKEASLRVKANTSASPTAATAQSADAPTSTAFETNAAESTGTTNLGTTSQVDPKEVKGKVQTFYQVLIDTRDCPYIRAQTEAVTFLGNQDSNRSLYAIPGLDYVAHEDIMPYSSSEKSPLQHELFDKFLTHAPDADPPFVGQDTLKAWQEKNHPWLDMSDVHKETTENVRITVIPFYMGCRETPASSVYWWRYCIRLENLGELSVQLRERHWRIFSLSGTLETVRGRGVVGQEPILSPRLPAFQYSSHVSLQAPSGHMWGTFRLEREDGYSFDCKIPPFSLESKPDDLGTPTPATPSAHDKKRDDSD</sequence>
<dbReference type="FlyBase" id="FBgn0037329">
    <property type="gene designation" value="POLDIP2"/>
</dbReference>
<dbReference type="SMART" id="SM00992">
    <property type="entry name" value="YccV-like"/>
    <property type="match status" value="1"/>
</dbReference>
<dbReference type="VEuPathDB" id="VectorBase:FBgn0037329"/>